<evidence type="ECO:0000256" key="1">
    <source>
        <dbReference type="SAM" id="MobiDB-lite"/>
    </source>
</evidence>
<feature type="compositionally biased region" description="Polar residues" evidence="1">
    <location>
        <begin position="11"/>
        <end position="32"/>
    </location>
</feature>
<keyword evidence="3" id="KW-1185">Reference proteome</keyword>
<feature type="region of interest" description="Disordered" evidence="1">
    <location>
        <begin position="1"/>
        <end position="52"/>
    </location>
</feature>
<organism evidence="2 3">
    <name type="scientific">Taxus chinensis</name>
    <name type="common">Chinese yew</name>
    <name type="synonym">Taxus wallichiana var. chinensis</name>
    <dbReference type="NCBI Taxonomy" id="29808"/>
    <lineage>
        <taxon>Eukaryota</taxon>
        <taxon>Viridiplantae</taxon>
        <taxon>Streptophyta</taxon>
        <taxon>Embryophyta</taxon>
        <taxon>Tracheophyta</taxon>
        <taxon>Spermatophyta</taxon>
        <taxon>Pinopsida</taxon>
        <taxon>Pinidae</taxon>
        <taxon>Conifers II</taxon>
        <taxon>Cupressales</taxon>
        <taxon>Taxaceae</taxon>
        <taxon>Taxus</taxon>
    </lineage>
</organism>
<dbReference type="EMBL" id="JAHRHJ020000006">
    <property type="protein sequence ID" value="KAH9311378.1"/>
    <property type="molecule type" value="Genomic_DNA"/>
</dbReference>
<feature type="non-terminal residue" evidence="2">
    <location>
        <position position="1"/>
    </location>
</feature>
<name>A0AA38FWB5_TAXCH</name>
<accession>A0AA38FWB5</accession>
<feature type="non-terminal residue" evidence="2">
    <location>
        <position position="134"/>
    </location>
</feature>
<dbReference type="Proteomes" id="UP000824469">
    <property type="component" value="Unassembled WGS sequence"/>
</dbReference>
<reference evidence="2 3" key="1">
    <citation type="journal article" date="2021" name="Nat. Plants">
        <title>The Taxus genome provides insights into paclitaxel biosynthesis.</title>
        <authorList>
            <person name="Xiong X."/>
            <person name="Gou J."/>
            <person name="Liao Q."/>
            <person name="Li Y."/>
            <person name="Zhou Q."/>
            <person name="Bi G."/>
            <person name="Li C."/>
            <person name="Du R."/>
            <person name="Wang X."/>
            <person name="Sun T."/>
            <person name="Guo L."/>
            <person name="Liang H."/>
            <person name="Lu P."/>
            <person name="Wu Y."/>
            <person name="Zhang Z."/>
            <person name="Ro D.K."/>
            <person name="Shang Y."/>
            <person name="Huang S."/>
            <person name="Yan J."/>
        </authorList>
    </citation>
    <scope>NUCLEOTIDE SEQUENCE [LARGE SCALE GENOMIC DNA]</scope>
    <source>
        <strain evidence="2">Ta-2019</strain>
    </source>
</reference>
<dbReference type="AlphaFoldDB" id="A0AA38FWB5"/>
<gene>
    <name evidence="2" type="ORF">KI387_026413</name>
</gene>
<sequence length="134" mass="14844">REIRRRKNLAPANSHQNSQQQTPTMKITQNMPVQVDDDGVSSVQEKSDLKDSIHLHHEPIEGQEGSMSLMVTPSHFLHDTSIGEGEKGGLDEENNGGKSVVLNSEILSFVDVRGSPRCSLCKLQEESANHLFLE</sequence>
<proteinExistence type="predicted"/>
<protein>
    <submittedName>
        <fullName evidence="2">Uncharacterized protein</fullName>
    </submittedName>
</protein>
<evidence type="ECO:0000313" key="3">
    <source>
        <dbReference type="Proteomes" id="UP000824469"/>
    </source>
</evidence>
<comment type="caution">
    <text evidence="2">The sequence shown here is derived from an EMBL/GenBank/DDBJ whole genome shotgun (WGS) entry which is preliminary data.</text>
</comment>
<evidence type="ECO:0000313" key="2">
    <source>
        <dbReference type="EMBL" id="KAH9311378.1"/>
    </source>
</evidence>